<gene>
    <name evidence="1" type="ORF">OLEA9_A102057</name>
</gene>
<sequence length="212" mass="24159">MGECAVRPLVRTINRRADQRERAPQDPAGCRVRAAGFARDSLGVRRMCAFPPEKRTNAHGFLRGWKSVRFRAFFPPLCTFVRFCAHFYVTRALQWEDVRSCAPDRWKRTKTHTSAHQRTFRVAGLTITSGLAYGKHRANSLPSVYMILHRPRGTTGKPGLPRPLGRESGVKEAFREKCASVCVRVRNVRFRAPTHSDVRFRALLCAFLHISP</sequence>
<proteinExistence type="predicted"/>
<evidence type="ECO:0000313" key="1">
    <source>
        <dbReference type="EMBL" id="CAA2990975.1"/>
    </source>
</evidence>
<dbReference type="EMBL" id="CACTIH010004532">
    <property type="protein sequence ID" value="CAA2990975.1"/>
    <property type="molecule type" value="Genomic_DNA"/>
</dbReference>
<dbReference type="AlphaFoldDB" id="A0A8S0SFP2"/>
<accession>A0A8S0SFP2</accession>
<keyword evidence="2" id="KW-1185">Reference proteome</keyword>
<reference evidence="1 2" key="1">
    <citation type="submission" date="2019-12" db="EMBL/GenBank/DDBJ databases">
        <authorList>
            <person name="Alioto T."/>
            <person name="Alioto T."/>
            <person name="Gomez Garrido J."/>
        </authorList>
    </citation>
    <scope>NUCLEOTIDE SEQUENCE [LARGE SCALE GENOMIC DNA]</scope>
</reference>
<dbReference type="Proteomes" id="UP000594638">
    <property type="component" value="Unassembled WGS sequence"/>
</dbReference>
<organism evidence="1 2">
    <name type="scientific">Olea europaea subsp. europaea</name>
    <dbReference type="NCBI Taxonomy" id="158383"/>
    <lineage>
        <taxon>Eukaryota</taxon>
        <taxon>Viridiplantae</taxon>
        <taxon>Streptophyta</taxon>
        <taxon>Embryophyta</taxon>
        <taxon>Tracheophyta</taxon>
        <taxon>Spermatophyta</taxon>
        <taxon>Magnoliopsida</taxon>
        <taxon>eudicotyledons</taxon>
        <taxon>Gunneridae</taxon>
        <taxon>Pentapetalae</taxon>
        <taxon>asterids</taxon>
        <taxon>lamiids</taxon>
        <taxon>Lamiales</taxon>
        <taxon>Oleaceae</taxon>
        <taxon>Oleeae</taxon>
        <taxon>Olea</taxon>
    </lineage>
</organism>
<comment type="caution">
    <text evidence="1">The sequence shown here is derived from an EMBL/GenBank/DDBJ whole genome shotgun (WGS) entry which is preliminary data.</text>
</comment>
<name>A0A8S0SFP2_OLEEU</name>
<dbReference type="Gramene" id="OE9A102057T1">
    <property type="protein sequence ID" value="OE9A102057C1"/>
    <property type="gene ID" value="OE9A102057"/>
</dbReference>
<protein>
    <submittedName>
        <fullName evidence="1">Uncharacterized protein</fullName>
    </submittedName>
</protein>
<evidence type="ECO:0000313" key="2">
    <source>
        <dbReference type="Proteomes" id="UP000594638"/>
    </source>
</evidence>